<sequence>MALNRGGRKQLRLHPGNRRMFCLHGRPAVDVIERSGSGGGGGAQASLSEDPRQTDMKTIATSWSECFSARRLKEKKWRGEEQEGSLRREFNLLILLIVGRSTGVEDFPAPDFRVVGCLSVPDPPRRQCRRDSRAAVGGGFFLTSCLLLLLLRLRSMRFIYFSGGDSRFRRLRRFCVCLRVAHVFTAVFPDSYRLLRKL</sequence>
<reference evidence="3" key="2">
    <citation type="journal article" date="2015" name="Genome Biol.">
        <title>Comparative genomics of Steinernema reveals deeply conserved gene regulatory networks.</title>
        <authorList>
            <person name="Dillman A.R."/>
            <person name="Macchietto M."/>
            <person name="Porter C.F."/>
            <person name="Rogers A."/>
            <person name="Williams B."/>
            <person name="Antoshechkin I."/>
            <person name="Lee M.M."/>
            <person name="Goodwin Z."/>
            <person name="Lu X."/>
            <person name="Lewis E.E."/>
            <person name="Goodrich-Blair H."/>
            <person name="Stock S.P."/>
            <person name="Adams B.J."/>
            <person name="Sternberg P.W."/>
            <person name="Mortazavi A."/>
        </authorList>
    </citation>
    <scope>NUCLEOTIDE SEQUENCE [LARGE SCALE GENOMIC DNA]</scope>
    <source>
        <strain evidence="3">ALL</strain>
    </source>
</reference>
<keyword evidence="2" id="KW-0812">Transmembrane</keyword>
<dbReference type="EMBL" id="AZBU02000001">
    <property type="protein sequence ID" value="TMS40186.1"/>
    <property type="molecule type" value="Genomic_DNA"/>
</dbReference>
<feature type="transmembrane region" description="Helical" evidence="2">
    <location>
        <begin position="134"/>
        <end position="153"/>
    </location>
</feature>
<feature type="region of interest" description="Disordered" evidence="1">
    <location>
        <begin position="33"/>
        <end position="53"/>
    </location>
</feature>
<reference evidence="3" key="1">
    <citation type="submission" date="2013-11" db="EMBL/GenBank/DDBJ databases">
        <authorList>
            <person name="Sternberg P."/>
            <person name="Dillman A."/>
            <person name="Macchietto M."/>
        </authorList>
    </citation>
    <scope>NUCLEOTIDE SEQUENCE</scope>
    <source>
        <strain evidence="3">ALL</strain>
    </source>
</reference>
<evidence type="ECO:0000256" key="1">
    <source>
        <dbReference type="SAM" id="MobiDB-lite"/>
    </source>
</evidence>
<comment type="caution">
    <text evidence="3">The sequence shown here is derived from an EMBL/GenBank/DDBJ whole genome shotgun (WGS) entry which is preliminary data.</text>
</comment>
<reference evidence="3" key="3">
    <citation type="journal article" date="2019" name="G3 (Bethesda)">
        <title>Hybrid Assembly of the Genome of the Entomopathogenic Nematode Steinernema carpocapsae Identifies the X-Chromosome.</title>
        <authorList>
            <person name="Serra L."/>
            <person name="Macchietto M."/>
            <person name="Macias-Munoz A."/>
            <person name="McGill C.J."/>
            <person name="Rodriguez I.M."/>
            <person name="Rodriguez B."/>
            <person name="Murad R."/>
            <person name="Mortazavi A."/>
        </authorList>
    </citation>
    <scope>NUCLEOTIDE SEQUENCE [LARGE SCALE GENOMIC DNA]</scope>
    <source>
        <strain evidence="3">ALL</strain>
    </source>
</reference>
<evidence type="ECO:0000256" key="2">
    <source>
        <dbReference type="SAM" id="Phobius"/>
    </source>
</evidence>
<dbReference type="AlphaFoldDB" id="A0A4U8V2J4"/>
<proteinExistence type="predicted"/>
<gene>
    <name evidence="3" type="ORF">L596_006597</name>
</gene>
<accession>A0A4U8V2J4</accession>
<organism evidence="3">
    <name type="scientific">Steinernema carpocapsae</name>
    <name type="common">Entomopathogenic nematode</name>
    <dbReference type="NCBI Taxonomy" id="34508"/>
    <lineage>
        <taxon>Eukaryota</taxon>
        <taxon>Metazoa</taxon>
        <taxon>Ecdysozoa</taxon>
        <taxon>Nematoda</taxon>
        <taxon>Chromadorea</taxon>
        <taxon>Rhabditida</taxon>
        <taxon>Tylenchina</taxon>
        <taxon>Panagrolaimomorpha</taxon>
        <taxon>Strongyloidoidea</taxon>
        <taxon>Steinernematidae</taxon>
        <taxon>Steinernema</taxon>
    </lineage>
</organism>
<name>A0A4U8V2J4_STECR</name>
<evidence type="ECO:0000313" key="3">
    <source>
        <dbReference type="EMBL" id="TMS40186.1"/>
    </source>
</evidence>
<keyword evidence="2" id="KW-1133">Transmembrane helix</keyword>
<protein>
    <submittedName>
        <fullName evidence="3">Uncharacterized protein</fullName>
    </submittedName>
</protein>
<keyword evidence="2" id="KW-0472">Membrane</keyword>